<keyword evidence="2 9" id="KW-0812">Transmembrane</keyword>
<dbReference type="PANTHER" id="PTHR10519:SF20">
    <property type="entry name" value="G-PROTEIN COUPLED RECEPTOR 156-RELATED"/>
    <property type="match status" value="1"/>
</dbReference>
<feature type="transmembrane region" description="Helical" evidence="9">
    <location>
        <begin position="895"/>
        <end position="915"/>
    </location>
</feature>
<keyword evidence="6" id="KW-0675">Receptor</keyword>
<feature type="transmembrane region" description="Helical" evidence="9">
    <location>
        <begin position="733"/>
        <end position="759"/>
    </location>
</feature>
<dbReference type="Pfam" id="PF00003">
    <property type="entry name" value="7tm_3"/>
    <property type="match status" value="1"/>
</dbReference>
<dbReference type="STRING" id="1754190.A0A1Y2ENN1"/>
<evidence type="ECO:0000256" key="1">
    <source>
        <dbReference type="ARBA" id="ARBA00004141"/>
    </source>
</evidence>
<dbReference type="InterPro" id="IPR002455">
    <property type="entry name" value="GPCR3_GABA-B"/>
</dbReference>
<feature type="transmembrane region" description="Helical" evidence="9">
    <location>
        <begin position="921"/>
        <end position="943"/>
    </location>
</feature>
<keyword evidence="12" id="KW-1185">Reference proteome</keyword>
<sequence length="968" mass="114930">MKYKNSFICFYIISLIIFIKVKICKCQYNNNYENEKFLLKLYDLDDSLITELNLHYSYTSYLFNEYYYLYQLSNIKYAIICSEEDNDLDESEIETFVFWNVASYSIFLSSSIFLNVFPLWYNEQKKNNKHFCMRIDSVGWYDNAYASICDDEHKYPCPDLIILGVTQLTHRYYNDEIIDLNKYFRNYFKKNGRPLESLLNKYSFYDYNIDNNWLAVPVMLDFRVLKFNITTFDYCISQGYNLKYPPPINDNWGKNYRDTWNWEKVFEYAKMITECTKNPGFKLLTNYYEDMNFFINICQTLNIPFFTENSELNTKKCGLRNPEYIMKLSTLRSVFENHYIENWFNETIIETWLNSDYPKSIDNLPKIEYNDTLIFDESLINGLYYTNLFSMNEYPDIKLSYYPGTSTIFGSGFVITKKSKYPDQAFEFIEIFIDEKYPFFTEANISVTPFDDRNGKQCQLNKINKKTKCNSLLELDGIYPYYYNINNITEIVYLKHISSKSDRGISIINNNTLYPLKSKIFHNIQNINFTCDNEVSYEKKTITYKDEYRIEIPINSKENLLLKSMTDVIYINQADKTKCEIYDETSKYAKPLPFPYTNFMEFKNLELRSPVSLLFSHLYYNYYKTYKKEEATFEDLIDEFCDIVDDSLIPYCKDTKILHYSLTECNIRTLKMNINYLNCKTEKNDGIPRLITCPYLPNKNYLGFTIRLFGIIFLIIEVLLLLFPIIYRKERCIYIAGINFLIITIIFCILINMSIFYWIGEFKTHKCILKVWTMILGITGYISSYSVKSKIIISVYNNKKLKSNSNKQSIFITYGIVFLIQIILLTIWTLTHKGVQKENVYYQIIGYIELNKCSTGNKRIFYLIFIIDYILLAISIVISYQGRKIPDEFNDVRKIYISSLISIFQLTLCNLVAQYNIENLILYAVMLLLIMLISLINTIVFIMPKMFIIFNFNVTESSIRVINNSTSE</sequence>
<dbReference type="Gene3D" id="3.40.190.10">
    <property type="entry name" value="Periplasmic binding protein-like II"/>
    <property type="match status" value="1"/>
</dbReference>
<evidence type="ECO:0000256" key="3">
    <source>
        <dbReference type="ARBA" id="ARBA00022989"/>
    </source>
</evidence>
<keyword evidence="5 9" id="KW-0472">Membrane</keyword>
<dbReference type="InterPro" id="IPR017978">
    <property type="entry name" value="GPCR_3_C"/>
</dbReference>
<evidence type="ECO:0000256" key="7">
    <source>
        <dbReference type="ARBA" id="ARBA00023180"/>
    </source>
</evidence>
<feature type="transmembrane region" description="Helical" evidence="9">
    <location>
        <begin position="809"/>
        <end position="830"/>
    </location>
</feature>
<dbReference type="GO" id="GO:0007214">
    <property type="term" value="P:gamma-aminobutyric acid signaling pathway"/>
    <property type="evidence" value="ECO:0007669"/>
    <property type="project" value="TreeGrafter"/>
</dbReference>
<gene>
    <name evidence="11" type="ORF">LY90DRAFT_666761</name>
</gene>
<dbReference type="GO" id="GO:0038039">
    <property type="term" value="C:G protein-coupled receptor heterodimeric complex"/>
    <property type="evidence" value="ECO:0007669"/>
    <property type="project" value="TreeGrafter"/>
</dbReference>
<keyword evidence="4" id="KW-0297">G-protein coupled receptor</keyword>
<accession>A0A1Y2ENN1</accession>
<evidence type="ECO:0000259" key="10">
    <source>
        <dbReference type="PROSITE" id="PS50259"/>
    </source>
</evidence>
<evidence type="ECO:0000313" key="12">
    <source>
        <dbReference type="Proteomes" id="UP000193920"/>
    </source>
</evidence>
<feature type="transmembrane region" description="Helical" evidence="9">
    <location>
        <begin position="860"/>
        <end position="883"/>
    </location>
</feature>
<feature type="transmembrane region" description="Helical" evidence="9">
    <location>
        <begin position="771"/>
        <end position="788"/>
    </location>
</feature>
<evidence type="ECO:0000256" key="2">
    <source>
        <dbReference type="ARBA" id="ARBA00022692"/>
    </source>
</evidence>
<evidence type="ECO:0000256" key="8">
    <source>
        <dbReference type="ARBA" id="ARBA00023224"/>
    </source>
</evidence>
<dbReference type="PROSITE" id="PS50259">
    <property type="entry name" value="G_PROTEIN_RECEP_F3_4"/>
    <property type="match status" value="1"/>
</dbReference>
<keyword evidence="3 9" id="KW-1133">Transmembrane helix</keyword>
<comment type="caution">
    <text evidence="11">The sequence shown here is derived from an EMBL/GenBank/DDBJ whole genome shotgun (WGS) entry which is preliminary data.</text>
</comment>
<reference evidence="11 12" key="1">
    <citation type="submission" date="2016-08" db="EMBL/GenBank/DDBJ databases">
        <title>A Parts List for Fungal Cellulosomes Revealed by Comparative Genomics.</title>
        <authorList>
            <consortium name="DOE Joint Genome Institute"/>
            <person name="Haitjema C.H."/>
            <person name="Gilmore S.P."/>
            <person name="Henske J.K."/>
            <person name="Solomon K.V."/>
            <person name="De Groot R."/>
            <person name="Kuo A."/>
            <person name="Mondo S.J."/>
            <person name="Salamov A.A."/>
            <person name="Labutti K."/>
            <person name="Zhao Z."/>
            <person name="Chiniquy J."/>
            <person name="Barry K."/>
            <person name="Brewer H.M."/>
            <person name="Purvine S.O."/>
            <person name="Wright A.T."/>
            <person name="Boxma B."/>
            <person name="Van Alen T."/>
            <person name="Hackstein J.H."/>
            <person name="Baker S.E."/>
            <person name="Grigoriev I.V."/>
            <person name="O'Malley M.A."/>
        </authorList>
    </citation>
    <scope>NUCLEOTIDE SEQUENCE [LARGE SCALE GENOMIC DNA]</scope>
    <source>
        <strain evidence="11 12">G1</strain>
    </source>
</reference>
<proteinExistence type="predicted"/>
<comment type="subcellular location">
    <subcellularLocation>
        <location evidence="1">Membrane</location>
        <topology evidence="1">Multi-pass membrane protein</topology>
    </subcellularLocation>
</comment>
<evidence type="ECO:0000256" key="4">
    <source>
        <dbReference type="ARBA" id="ARBA00023040"/>
    </source>
</evidence>
<name>A0A1Y2ENN1_9FUNG</name>
<evidence type="ECO:0000256" key="5">
    <source>
        <dbReference type="ARBA" id="ARBA00023136"/>
    </source>
</evidence>
<dbReference type="SUPFAM" id="SSF53850">
    <property type="entry name" value="Periplasmic binding protein-like II"/>
    <property type="match status" value="1"/>
</dbReference>
<dbReference type="EMBL" id="MCOG01000035">
    <property type="protein sequence ID" value="ORY73158.1"/>
    <property type="molecule type" value="Genomic_DNA"/>
</dbReference>
<feature type="domain" description="G-protein coupled receptors family 3 profile" evidence="10">
    <location>
        <begin position="702"/>
        <end position="950"/>
    </location>
</feature>
<protein>
    <recommendedName>
        <fullName evidence="10">G-protein coupled receptors family 3 profile domain-containing protein</fullName>
    </recommendedName>
</protein>
<dbReference type="Proteomes" id="UP000193920">
    <property type="component" value="Unassembled WGS sequence"/>
</dbReference>
<evidence type="ECO:0000313" key="11">
    <source>
        <dbReference type="EMBL" id="ORY73158.1"/>
    </source>
</evidence>
<feature type="transmembrane region" description="Helical" evidence="9">
    <location>
        <begin position="701"/>
        <end position="726"/>
    </location>
</feature>
<evidence type="ECO:0000256" key="6">
    <source>
        <dbReference type="ARBA" id="ARBA00023170"/>
    </source>
</evidence>
<keyword evidence="7" id="KW-0325">Glycoprotein</keyword>
<evidence type="ECO:0000256" key="9">
    <source>
        <dbReference type="SAM" id="Phobius"/>
    </source>
</evidence>
<dbReference type="OrthoDB" id="2142773at2759"/>
<dbReference type="AlphaFoldDB" id="A0A1Y2ENN1"/>
<dbReference type="GO" id="GO:0004965">
    <property type="term" value="F:G protein-coupled GABA receptor activity"/>
    <property type="evidence" value="ECO:0007669"/>
    <property type="project" value="InterPro"/>
</dbReference>
<dbReference type="PANTHER" id="PTHR10519">
    <property type="entry name" value="GABA-B RECEPTOR"/>
    <property type="match status" value="1"/>
</dbReference>
<keyword evidence="8" id="KW-0807">Transducer</keyword>
<organism evidence="11 12">
    <name type="scientific">Neocallimastix californiae</name>
    <dbReference type="NCBI Taxonomy" id="1754190"/>
    <lineage>
        <taxon>Eukaryota</taxon>
        <taxon>Fungi</taxon>
        <taxon>Fungi incertae sedis</taxon>
        <taxon>Chytridiomycota</taxon>
        <taxon>Chytridiomycota incertae sedis</taxon>
        <taxon>Neocallimastigomycetes</taxon>
        <taxon>Neocallimastigales</taxon>
        <taxon>Neocallimastigaceae</taxon>
        <taxon>Neocallimastix</taxon>
    </lineage>
</organism>